<organism evidence="1 2">
    <name type="scientific">Halteria grandinella</name>
    <dbReference type="NCBI Taxonomy" id="5974"/>
    <lineage>
        <taxon>Eukaryota</taxon>
        <taxon>Sar</taxon>
        <taxon>Alveolata</taxon>
        <taxon>Ciliophora</taxon>
        <taxon>Intramacronucleata</taxon>
        <taxon>Spirotrichea</taxon>
        <taxon>Stichotrichia</taxon>
        <taxon>Sporadotrichida</taxon>
        <taxon>Halteriidae</taxon>
        <taxon>Halteria</taxon>
    </lineage>
</organism>
<reference evidence="1" key="1">
    <citation type="submission" date="2019-06" db="EMBL/GenBank/DDBJ databases">
        <authorList>
            <person name="Zheng W."/>
        </authorList>
    </citation>
    <scope>NUCLEOTIDE SEQUENCE</scope>
    <source>
        <strain evidence="1">QDHG01</strain>
    </source>
</reference>
<dbReference type="EMBL" id="RRYP01003008">
    <property type="protein sequence ID" value="TNV84227.1"/>
    <property type="molecule type" value="Genomic_DNA"/>
</dbReference>
<name>A0A8J8T6G8_HALGN</name>
<proteinExistence type="predicted"/>
<accession>A0A8J8T6G8</accession>
<evidence type="ECO:0000313" key="2">
    <source>
        <dbReference type="Proteomes" id="UP000785679"/>
    </source>
</evidence>
<sequence>MTPTMSLFILRALQLSNKLVIPHVLKGLRARGEELREGLIKDVLDQLGFDRNLNWGYIIHKHGYEAHWNVDDQRFAVSWF</sequence>
<gene>
    <name evidence="1" type="ORF">FGO68_gene4249</name>
</gene>
<dbReference type="Proteomes" id="UP000785679">
    <property type="component" value="Unassembled WGS sequence"/>
</dbReference>
<protein>
    <submittedName>
        <fullName evidence="1">Uncharacterized protein</fullName>
    </submittedName>
</protein>
<keyword evidence="2" id="KW-1185">Reference proteome</keyword>
<evidence type="ECO:0000313" key="1">
    <source>
        <dbReference type="EMBL" id="TNV84227.1"/>
    </source>
</evidence>
<comment type="caution">
    <text evidence="1">The sequence shown here is derived from an EMBL/GenBank/DDBJ whole genome shotgun (WGS) entry which is preliminary data.</text>
</comment>
<dbReference type="AlphaFoldDB" id="A0A8J8T6G8"/>